<dbReference type="EMBL" id="FRFG01000014">
    <property type="protein sequence ID" value="SHO55444.1"/>
    <property type="molecule type" value="Genomic_DNA"/>
</dbReference>
<dbReference type="SUPFAM" id="SSF48371">
    <property type="entry name" value="ARM repeat"/>
    <property type="match status" value="1"/>
</dbReference>
<dbReference type="Proteomes" id="UP000184600">
    <property type="component" value="Unassembled WGS sequence"/>
</dbReference>
<evidence type="ECO:0000313" key="3">
    <source>
        <dbReference type="Proteomes" id="UP000184600"/>
    </source>
</evidence>
<dbReference type="Gene3D" id="1.25.10.10">
    <property type="entry name" value="Leucine-rich Repeat Variant"/>
    <property type="match status" value="1"/>
</dbReference>
<keyword evidence="1" id="KW-1133">Transmembrane helix</keyword>
<gene>
    <name evidence="2" type="ORF">VQ7734_01172</name>
</gene>
<evidence type="ECO:0000313" key="2">
    <source>
        <dbReference type="EMBL" id="SHO55444.1"/>
    </source>
</evidence>
<accession>A0A1M7YS36</accession>
<proteinExistence type="predicted"/>
<dbReference type="InterPro" id="IPR011989">
    <property type="entry name" value="ARM-like"/>
</dbReference>
<evidence type="ECO:0000256" key="1">
    <source>
        <dbReference type="SAM" id="Phobius"/>
    </source>
</evidence>
<feature type="transmembrane region" description="Helical" evidence="1">
    <location>
        <begin position="7"/>
        <end position="29"/>
    </location>
</feature>
<reference evidence="3" key="1">
    <citation type="submission" date="2016-12" db="EMBL/GenBank/DDBJ databases">
        <authorList>
            <person name="Rodrigo-Torres L."/>
            <person name="Arahal R.D."/>
            <person name="Lucena T."/>
        </authorList>
    </citation>
    <scope>NUCLEOTIDE SEQUENCE [LARGE SCALE GENOMIC DNA]</scope>
</reference>
<dbReference type="AlphaFoldDB" id="A0A1M7YS36"/>
<keyword evidence="3" id="KW-1185">Reference proteome</keyword>
<name>A0A1M7YS36_9VIBR</name>
<keyword evidence="1" id="KW-0472">Membrane</keyword>
<evidence type="ECO:0008006" key="4">
    <source>
        <dbReference type="Google" id="ProtNLM"/>
    </source>
</evidence>
<sequence length="340" mass="37880">MCGKKYHVLFFISLLINSLLILFIMYPGFIDNFPEIHRSNINPPEKESSSGEPVVDPDEHILLTQWVSEQAKEKLAQESLLGQSDDEPVFTPSIYRQDLQTLISHLEKGQFTQEELEAIQESILKNEEAANLTMETILSSGASYDTKSVLIEMLSSRADPLAMNFAMELLQNQSGSLQELGGDLATRMIRNGKAPQMLESVIWGSYAPETKPVVRMVIHSVGNLSVQDDSKRQVTRLLDDYIVNGDETFKPAALTSLAALEADNAEALNQLADRYLDDKNEDMRLAAIQTLYNLKRGKLASDVQSKLSELSNDTSQSYYLRSAALQILGDFVESGQKGLQ</sequence>
<protein>
    <recommendedName>
        <fullName evidence="4">HEAT repeat protein</fullName>
    </recommendedName>
</protein>
<organism evidence="2 3">
    <name type="scientific">Vibrio quintilis</name>
    <dbReference type="NCBI Taxonomy" id="1117707"/>
    <lineage>
        <taxon>Bacteria</taxon>
        <taxon>Pseudomonadati</taxon>
        <taxon>Pseudomonadota</taxon>
        <taxon>Gammaproteobacteria</taxon>
        <taxon>Vibrionales</taxon>
        <taxon>Vibrionaceae</taxon>
        <taxon>Vibrio</taxon>
    </lineage>
</organism>
<keyword evidence="1" id="KW-0812">Transmembrane</keyword>
<dbReference type="InterPro" id="IPR016024">
    <property type="entry name" value="ARM-type_fold"/>
</dbReference>